<reference evidence="1 2" key="1">
    <citation type="journal article" date="2022" name="Hortic Res">
        <title>A haplotype resolved chromosomal level avocado genome allows analysis of novel avocado genes.</title>
        <authorList>
            <person name="Nath O."/>
            <person name="Fletcher S.J."/>
            <person name="Hayward A."/>
            <person name="Shaw L.M."/>
            <person name="Masouleh A.K."/>
            <person name="Furtado A."/>
            <person name="Henry R.J."/>
            <person name="Mitter N."/>
        </authorList>
    </citation>
    <scope>NUCLEOTIDE SEQUENCE [LARGE SCALE GENOMIC DNA]</scope>
    <source>
        <strain evidence="2">cv. Hass</strain>
    </source>
</reference>
<dbReference type="EMBL" id="CM056817">
    <property type="protein sequence ID" value="KAJ8619478.1"/>
    <property type="molecule type" value="Genomic_DNA"/>
</dbReference>
<evidence type="ECO:0000313" key="1">
    <source>
        <dbReference type="EMBL" id="KAJ8619478.1"/>
    </source>
</evidence>
<comment type="caution">
    <text evidence="1">The sequence shown here is derived from an EMBL/GenBank/DDBJ whole genome shotgun (WGS) entry which is preliminary data.</text>
</comment>
<evidence type="ECO:0000313" key="2">
    <source>
        <dbReference type="Proteomes" id="UP001234297"/>
    </source>
</evidence>
<accession>A0ACC2KEE5</accession>
<sequence length="399" mass="42588">MAFSFNNGGVRTVYFLCLIFCVGEANFIDDLLGGLGNKKSSGSTDQTNSRPDSKTAAIEANWKWTASPAPSAPPSGLGVFDVTQYGAKADGTSESSKAFLEAWKAACSFPGKSWFVIPKGEFLLGEVSFEGPCRNKISPSVDIKGTLKAVKDLKAYSDKSWITFRRLDGLTISGGGILDGQGAEVWRPGGCKKNCQMLPVSLKLVSVSNARVGQIYLINSKAFHMHVTRCQNTQIYDVKITAPEESTNTDGIHISSSTGVQIVDSFIGVGDDCVSMGDGNRNLLVSNVFCGPGHGISIGSLGKEKNEEPVTDQHYCPSKSCGGKPPSKVKIRDVVYKNIRGVSFSRLAVNLMCSAGSPCENIQLSDIDIAYQDPEKKTASLCNNAKVTTSGKQNPPPCT</sequence>
<protein>
    <submittedName>
        <fullName evidence="1">Uncharacterized protein</fullName>
    </submittedName>
</protein>
<proteinExistence type="predicted"/>
<gene>
    <name evidence="1" type="ORF">MRB53_028007</name>
</gene>
<organism evidence="1 2">
    <name type="scientific">Persea americana</name>
    <name type="common">Avocado</name>
    <dbReference type="NCBI Taxonomy" id="3435"/>
    <lineage>
        <taxon>Eukaryota</taxon>
        <taxon>Viridiplantae</taxon>
        <taxon>Streptophyta</taxon>
        <taxon>Embryophyta</taxon>
        <taxon>Tracheophyta</taxon>
        <taxon>Spermatophyta</taxon>
        <taxon>Magnoliopsida</taxon>
        <taxon>Magnoliidae</taxon>
        <taxon>Laurales</taxon>
        <taxon>Lauraceae</taxon>
        <taxon>Persea</taxon>
    </lineage>
</organism>
<keyword evidence="2" id="KW-1185">Reference proteome</keyword>
<dbReference type="Proteomes" id="UP001234297">
    <property type="component" value="Chromosome 9"/>
</dbReference>
<name>A0ACC2KEE5_PERAE</name>